<dbReference type="Pfam" id="PF04413">
    <property type="entry name" value="Glycos_transf_N"/>
    <property type="match status" value="1"/>
</dbReference>
<proteinExistence type="inferred from homology"/>
<dbReference type="EMBL" id="NGJN01000007">
    <property type="protein sequence ID" value="OZV67206.1"/>
    <property type="molecule type" value="Genomic_DNA"/>
</dbReference>
<evidence type="ECO:0000313" key="10">
    <source>
        <dbReference type="EMBL" id="OZV67206.1"/>
    </source>
</evidence>
<comment type="caution">
    <text evidence="10">The sequence shown here is derived from an EMBL/GenBank/DDBJ whole genome shotgun (WGS) entry which is preliminary data.</text>
</comment>
<comment type="subcellular location">
    <subcellularLocation>
        <location evidence="8">Cell membrane</location>
    </subcellularLocation>
</comment>
<keyword evidence="8" id="KW-0472">Membrane</keyword>
<reference evidence="10 11" key="1">
    <citation type="submission" date="2017-05" db="EMBL/GenBank/DDBJ databases">
        <title>The draft genome sequence of Idiomarina salinarum WNB302.</title>
        <authorList>
            <person name="Sun Y."/>
            <person name="Chen B."/>
            <person name="Du Z."/>
        </authorList>
    </citation>
    <scope>NUCLEOTIDE SEQUENCE [LARGE SCALE GENOMIC DNA]</scope>
    <source>
        <strain evidence="10 11">WNB302</strain>
    </source>
</reference>
<sequence>MRLFYSIGIYLASSIIKVLALFNRKLKIGVVGRKQTFIRLADSVKPSDKVFWFHCASLGEYEQGLPVFKALKTKYPNYKIVLSFFSPSGYEVRKNTDLADTVVYLPLDTKANANRFLDLVHPDYIIFVKYEIWPNFLLEMKKRRLKAILISAVFRENQSFFKWYGSLMRAALTAFDHIFVQDENSKTLLQQINYHKTTISGDTRFDRVLSQLNQDNAVRFIENFIDGKTCIVFGSTWPKDDALFMNFINRNNDENLKFIIAPHDLKANYITAIKSQLNDSTISYSDRHEDEKLAKAKVFILDTIGYLNKVYSYAQIAYVGGAAGTTGLHNVLEPAVFGIPVIIGKNYDKFPEAKSLVKLGGITSVASAVEFEFAISELLSNKPKLRKQGAINSDFIAKNRGAVVQIVDYIRI</sequence>
<dbReference type="GO" id="GO:0009245">
    <property type="term" value="P:lipid A biosynthetic process"/>
    <property type="evidence" value="ECO:0007669"/>
    <property type="project" value="TreeGrafter"/>
</dbReference>
<dbReference type="InterPro" id="IPR038107">
    <property type="entry name" value="Glycos_transf_N_sf"/>
</dbReference>
<dbReference type="Gene3D" id="3.40.50.2000">
    <property type="entry name" value="Glycogen Phosphorylase B"/>
    <property type="match status" value="1"/>
</dbReference>
<feature type="active site" description="Proton acceptor" evidence="7">
    <location>
        <position position="60"/>
    </location>
</feature>
<name>A0A265UPE2_9FLAO</name>
<evidence type="ECO:0000256" key="2">
    <source>
        <dbReference type="ARBA" id="ARBA00012621"/>
    </source>
</evidence>
<comment type="pathway">
    <text evidence="1 8">Bacterial outer membrane biogenesis; LPS core biosynthesis.</text>
</comment>
<organism evidence="10 11">
    <name type="scientific">Winogradskyella aurantia</name>
    <dbReference type="NCBI Taxonomy" id="1915063"/>
    <lineage>
        <taxon>Bacteria</taxon>
        <taxon>Pseudomonadati</taxon>
        <taxon>Bacteroidota</taxon>
        <taxon>Flavobacteriia</taxon>
        <taxon>Flavobacteriales</taxon>
        <taxon>Flavobacteriaceae</taxon>
        <taxon>Winogradskyella</taxon>
    </lineage>
</organism>
<dbReference type="InterPro" id="IPR039901">
    <property type="entry name" value="Kdotransferase"/>
</dbReference>
<gene>
    <name evidence="10" type="ORF">CA834_12875</name>
</gene>
<keyword evidence="4 8" id="KW-0808">Transferase</keyword>
<keyword evidence="8" id="KW-1003">Cell membrane</keyword>
<dbReference type="GO" id="GO:0009244">
    <property type="term" value="P:lipopolysaccharide core region biosynthetic process"/>
    <property type="evidence" value="ECO:0007669"/>
    <property type="project" value="UniProtKB-UniRule"/>
</dbReference>
<accession>A0A265UPE2</accession>
<evidence type="ECO:0000256" key="6">
    <source>
        <dbReference type="ARBA" id="ARBA00049183"/>
    </source>
</evidence>
<dbReference type="RefSeq" id="WP_094969127.1">
    <property type="nucleotide sequence ID" value="NZ_NGJN01000007.1"/>
</dbReference>
<comment type="catalytic activity">
    <reaction evidence="6 8">
        <text>lipid IVA (E. coli) + CMP-3-deoxy-beta-D-manno-octulosonate = alpha-Kdo-(2-&gt;6)-lipid IVA (E. coli) + CMP + H(+)</text>
        <dbReference type="Rhea" id="RHEA:28066"/>
        <dbReference type="ChEBI" id="CHEBI:15378"/>
        <dbReference type="ChEBI" id="CHEBI:58603"/>
        <dbReference type="ChEBI" id="CHEBI:60364"/>
        <dbReference type="ChEBI" id="CHEBI:60377"/>
        <dbReference type="ChEBI" id="CHEBI:85987"/>
        <dbReference type="EC" id="2.4.99.12"/>
    </reaction>
</comment>
<dbReference type="OrthoDB" id="9789797at2"/>
<dbReference type="PANTHER" id="PTHR42755:SF1">
    <property type="entry name" value="3-DEOXY-D-MANNO-OCTULOSONIC ACID TRANSFERASE, MITOCHONDRIAL-RELATED"/>
    <property type="match status" value="1"/>
</dbReference>
<dbReference type="Gene3D" id="3.40.50.11720">
    <property type="entry name" value="3-Deoxy-D-manno-octulosonic-acid transferase, N-terminal domain"/>
    <property type="match status" value="1"/>
</dbReference>
<evidence type="ECO:0000313" key="11">
    <source>
        <dbReference type="Proteomes" id="UP000216840"/>
    </source>
</evidence>
<dbReference type="PANTHER" id="PTHR42755">
    <property type="entry name" value="3-DEOXY-MANNO-OCTULOSONATE CYTIDYLYLTRANSFERASE"/>
    <property type="match status" value="1"/>
</dbReference>
<dbReference type="SUPFAM" id="SSF53756">
    <property type="entry name" value="UDP-Glycosyltransferase/glycogen phosphorylase"/>
    <property type="match status" value="1"/>
</dbReference>
<comment type="similarity">
    <text evidence="8">Belongs to the glycosyltransferase group 1 family.</text>
</comment>
<feature type="domain" description="3-deoxy-D-manno-octulosonic-acid transferase N-terminal" evidence="9">
    <location>
        <begin position="42"/>
        <end position="206"/>
    </location>
</feature>
<dbReference type="EC" id="2.4.99.12" evidence="2 8"/>
<dbReference type="GO" id="GO:0043842">
    <property type="term" value="F:Kdo transferase activity"/>
    <property type="evidence" value="ECO:0007669"/>
    <property type="project" value="UniProtKB-EC"/>
</dbReference>
<evidence type="ECO:0000256" key="7">
    <source>
        <dbReference type="PIRSR" id="PIRSR639901-1"/>
    </source>
</evidence>
<dbReference type="GO" id="GO:0005886">
    <property type="term" value="C:plasma membrane"/>
    <property type="evidence" value="ECO:0007669"/>
    <property type="project" value="UniProtKB-SubCell"/>
</dbReference>
<dbReference type="AlphaFoldDB" id="A0A265UPE2"/>
<dbReference type="Proteomes" id="UP000216840">
    <property type="component" value="Unassembled WGS sequence"/>
</dbReference>
<evidence type="ECO:0000259" key="9">
    <source>
        <dbReference type="Pfam" id="PF04413"/>
    </source>
</evidence>
<evidence type="ECO:0000256" key="4">
    <source>
        <dbReference type="ARBA" id="ARBA00022679"/>
    </source>
</evidence>
<evidence type="ECO:0000256" key="1">
    <source>
        <dbReference type="ARBA" id="ARBA00004713"/>
    </source>
</evidence>
<evidence type="ECO:0000256" key="3">
    <source>
        <dbReference type="ARBA" id="ARBA00019077"/>
    </source>
</evidence>
<evidence type="ECO:0000256" key="5">
    <source>
        <dbReference type="ARBA" id="ARBA00031445"/>
    </source>
</evidence>
<keyword evidence="8" id="KW-0448">Lipopolysaccharide biosynthesis</keyword>
<evidence type="ECO:0000256" key="8">
    <source>
        <dbReference type="RuleBase" id="RU365103"/>
    </source>
</evidence>
<keyword evidence="11" id="KW-1185">Reference proteome</keyword>
<protein>
    <recommendedName>
        <fullName evidence="3 8">3-deoxy-D-manno-octulosonic acid transferase</fullName>
        <shortName evidence="8">Kdo transferase</shortName>
        <ecNumber evidence="2 8">2.4.99.12</ecNumber>
    </recommendedName>
    <alternativeName>
        <fullName evidence="5 8">Lipid IV(A) 3-deoxy-D-manno-octulosonic acid transferase</fullName>
    </alternativeName>
</protein>
<dbReference type="InterPro" id="IPR007507">
    <property type="entry name" value="Glycos_transf_N"/>
</dbReference>
<comment type="function">
    <text evidence="8">Involved in lipopolysaccharide (LPS) biosynthesis. Catalyzes the transfer of 3-deoxy-D-manno-octulosonate (Kdo) residue(s) from CMP-Kdo to lipid IV(A), the tetraacyldisaccharide-1,4'-bisphosphate precursor of lipid A.</text>
</comment>
<dbReference type="UniPathway" id="UPA00958"/>